<dbReference type="PROSITE" id="PS51767">
    <property type="entry name" value="PEPTIDASE_A1"/>
    <property type="match status" value="1"/>
</dbReference>
<accession>A0A4U0VG95</accession>
<dbReference type="SUPFAM" id="SSF50630">
    <property type="entry name" value="Acid proteases"/>
    <property type="match status" value="1"/>
</dbReference>
<dbReference type="STRING" id="329885.A0A4U0VG95"/>
<dbReference type="InterPro" id="IPR021109">
    <property type="entry name" value="Peptidase_aspartic_dom_sf"/>
</dbReference>
<reference evidence="3 4" key="1">
    <citation type="submission" date="2017-03" db="EMBL/GenBank/DDBJ databases">
        <title>Genomes of endolithic fungi from Antarctica.</title>
        <authorList>
            <person name="Coleine C."/>
            <person name="Masonjones S."/>
            <person name="Stajich J.E."/>
        </authorList>
    </citation>
    <scope>NUCLEOTIDE SEQUENCE [LARGE SCALE GENOMIC DNA]</scope>
    <source>
        <strain evidence="3 4">CCFEE 5311</strain>
    </source>
</reference>
<dbReference type="InterPro" id="IPR033121">
    <property type="entry name" value="PEPTIDASE_A1"/>
</dbReference>
<dbReference type="PANTHER" id="PTHR47966">
    <property type="entry name" value="BETA-SITE APP-CLEAVING ENZYME, ISOFORM A-RELATED"/>
    <property type="match status" value="1"/>
</dbReference>
<evidence type="ECO:0000313" key="3">
    <source>
        <dbReference type="EMBL" id="TKA47215.1"/>
    </source>
</evidence>
<proteinExistence type="inferred from homology"/>
<dbReference type="Pfam" id="PF00026">
    <property type="entry name" value="Asp"/>
    <property type="match status" value="1"/>
</dbReference>
<dbReference type="PANTHER" id="PTHR47966:SF65">
    <property type="entry name" value="ASPARTIC-TYPE ENDOPEPTIDASE"/>
    <property type="match status" value="1"/>
</dbReference>
<sequence length="444" mass="48181">MHSNTAALAALARCLRVGVQGSTKATRIVTLPLTYDFGTASYVANVSLGSPPQHVSLLFDTGSSDIWTYAPNTKTNVEGASGGTYDVSRSTHARRLSKDFDIHYGEPEVRGDFVADDFTLGGVTIRDTTFVHATKVVDRAGLAVMGVGFDTAQAKYWGNGGRVKPYRSLLDQMVKQGRIGSRSFSLLLGKQGQWWTNSIECVEADKSIGVANGSVLFGGYDTSKFDGPMTVVPLLPEPEQPSQMRHMRALLTTLFITDSEGERTRIMFPSSGVNARFDSGKRFPSRLALAASLGAHYNPSTQHYVVPCDLNKTLDFGFGRPNAAPAVSIRYSDMTVYASDPFTGEPAVNADGSPVCELVFDEGEGETVDLGVLGFLQSAYLVHHLDERVLGIAQASDDYGREAGVVEIRPGDRMWRRAGGRVKRLRAARSAGSWFGVERVSRYL</sequence>
<evidence type="ECO:0000259" key="2">
    <source>
        <dbReference type="PROSITE" id="PS51767"/>
    </source>
</evidence>
<evidence type="ECO:0000313" key="4">
    <source>
        <dbReference type="Proteomes" id="UP000310066"/>
    </source>
</evidence>
<dbReference type="GO" id="GO:0006508">
    <property type="term" value="P:proteolysis"/>
    <property type="evidence" value="ECO:0007669"/>
    <property type="project" value="InterPro"/>
</dbReference>
<dbReference type="InterPro" id="IPR001461">
    <property type="entry name" value="Aspartic_peptidase_A1"/>
</dbReference>
<dbReference type="OrthoDB" id="771136at2759"/>
<dbReference type="Gene3D" id="2.40.70.10">
    <property type="entry name" value="Acid Proteases"/>
    <property type="match status" value="2"/>
</dbReference>
<comment type="caution">
    <text evidence="3">The sequence shown here is derived from an EMBL/GenBank/DDBJ whole genome shotgun (WGS) entry which is preliminary data.</text>
</comment>
<organism evidence="3 4">
    <name type="scientific">Friedmanniomyces endolithicus</name>
    <dbReference type="NCBI Taxonomy" id="329885"/>
    <lineage>
        <taxon>Eukaryota</taxon>
        <taxon>Fungi</taxon>
        <taxon>Dikarya</taxon>
        <taxon>Ascomycota</taxon>
        <taxon>Pezizomycotina</taxon>
        <taxon>Dothideomycetes</taxon>
        <taxon>Dothideomycetidae</taxon>
        <taxon>Mycosphaerellales</taxon>
        <taxon>Teratosphaeriaceae</taxon>
        <taxon>Friedmanniomyces</taxon>
    </lineage>
</organism>
<dbReference type="EMBL" id="NAJP01000006">
    <property type="protein sequence ID" value="TKA47215.1"/>
    <property type="molecule type" value="Genomic_DNA"/>
</dbReference>
<comment type="similarity">
    <text evidence="1">Belongs to the peptidase A1 family.</text>
</comment>
<dbReference type="PRINTS" id="PR00792">
    <property type="entry name" value="PEPSIN"/>
</dbReference>
<evidence type="ECO:0000256" key="1">
    <source>
        <dbReference type="ARBA" id="ARBA00007447"/>
    </source>
</evidence>
<feature type="domain" description="Peptidase A1" evidence="2">
    <location>
        <begin position="42"/>
        <end position="393"/>
    </location>
</feature>
<gene>
    <name evidence="3" type="ORF">B0A54_02693</name>
</gene>
<protein>
    <recommendedName>
        <fullName evidence="2">Peptidase A1 domain-containing protein</fullName>
    </recommendedName>
</protein>
<dbReference type="Proteomes" id="UP000310066">
    <property type="component" value="Unassembled WGS sequence"/>
</dbReference>
<name>A0A4U0VG95_9PEZI</name>
<dbReference type="GO" id="GO:0004190">
    <property type="term" value="F:aspartic-type endopeptidase activity"/>
    <property type="evidence" value="ECO:0007669"/>
    <property type="project" value="InterPro"/>
</dbReference>
<dbReference type="AlphaFoldDB" id="A0A4U0VG95"/>